<dbReference type="PIRSF" id="PIRSF000428">
    <property type="entry name" value="P_Ac_trans"/>
    <property type="match status" value="1"/>
</dbReference>
<dbReference type="Proteomes" id="UP000766570">
    <property type="component" value="Unassembled WGS sequence"/>
</dbReference>
<evidence type="ECO:0000313" key="6">
    <source>
        <dbReference type="EMBL" id="MBP2372249.1"/>
    </source>
</evidence>
<dbReference type="InterPro" id="IPR012147">
    <property type="entry name" value="P_Ac_Bu_trans"/>
</dbReference>
<gene>
    <name evidence="6" type="ORF">JOF46_000161</name>
</gene>
<dbReference type="Gene3D" id="3.40.50.10750">
    <property type="entry name" value="Isocitrate/Isopropylmalate dehydrogenase-like"/>
    <property type="match status" value="1"/>
</dbReference>
<protein>
    <submittedName>
        <fullName evidence="6">Phosphotransacetylase</fullName>
    </submittedName>
</protein>
<evidence type="ECO:0000256" key="3">
    <source>
        <dbReference type="ARBA" id="ARBA00022679"/>
    </source>
</evidence>
<evidence type="ECO:0000256" key="1">
    <source>
        <dbReference type="ARBA" id="ARBA00000705"/>
    </source>
</evidence>
<dbReference type="Gene3D" id="3.40.50.10950">
    <property type="match status" value="1"/>
</dbReference>
<keyword evidence="4" id="KW-0012">Acyltransferase</keyword>
<dbReference type="InterPro" id="IPR042113">
    <property type="entry name" value="P_AcTrfase_dom1"/>
</dbReference>
<reference evidence="6 7" key="1">
    <citation type="submission" date="2021-03" db="EMBL/GenBank/DDBJ databases">
        <title>Sequencing the genomes of 1000 actinobacteria strains.</title>
        <authorList>
            <person name="Klenk H.-P."/>
        </authorList>
    </citation>
    <scope>NUCLEOTIDE SEQUENCE [LARGE SCALE GENOMIC DNA]</scope>
    <source>
        <strain evidence="6 7">DSM 15454</strain>
    </source>
</reference>
<sequence>MTIAPVRPQGVDENMLARFTAGHCAGPSGRIILADGHDARAITAAGVLNEIGLEVILVGGREGINALALTEGVTLTDATTIMDTAELRDSAAGAHLAGVVARLGPEKTAGWMDDPLFLAVAAVPAGLAAAAVAGATRPTSDVLRAALRVVGTREEGGTISSSFLMRLKDGRYVGYGDCAVIPTPDSTQLAHIATATARTFATLTGQEPAVAMLSFSTAGSAEHESISTVRTATALAREAEPTLQIDGELQFDAALLESVAVSKAPGSSVAGHANVFIFPNLAAGNIGYKITQRLAGAQAYGPILQGLAAPINDLSRGATVADIVNVSLISMMQSQKS</sequence>
<name>A0ABS4W9H4_9MICC</name>
<evidence type="ECO:0000313" key="7">
    <source>
        <dbReference type="Proteomes" id="UP000766570"/>
    </source>
</evidence>
<dbReference type="EMBL" id="JAGIOE010000001">
    <property type="protein sequence ID" value="MBP2372249.1"/>
    <property type="molecule type" value="Genomic_DNA"/>
</dbReference>
<comment type="similarity">
    <text evidence="2">Belongs to the phosphate acetyltransferase and butyryltransferase family.</text>
</comment>
<comment type="caution">
    <text evidence="6">The sequence shown here is derived from an EMBL/GenBank/DDBJ whole genome shotgun (WGS) entry which is preliminary data.</text>
</comment>
<dbReference type="InterPro" id="IPR002505">
    <property type="entry name" value="PTA_PTB"/>
</dbReference>
<dbReference type="RefSeq" id="WP_245347955.1">
    <property type="nucleotide sequence ID" value="NZ_BAAAMI010000009.1"/>
</dbReference>
<dbReference type="NCBIfam" id="NF007233">
    <property type="entry name" value="PRK09653.1"/>
    <property type="match status" value="1"/>
</dbReference>
<feature type="domain" description="Phosphate acetyl/butaryl transferase" evidence="5">
    <location>
        <begin position="29"/>
        <end position="329"/>
    </location>
</feature>
<dbReference type="PANTHER" id="PTHR43356:SF3">
    <property type="entry name" value="PHOSPHATE ACETYLTRANSFERASE"/>
    <property type="match status" value="1"/>
</dbReference>
<dbReference type="PANTHER" id="PTHR43356">
    <property type="entry name" value="PHOSPHATE ACETYLTRANSFERASE"/>
    <property type="match status" value="1"/>
</dbReference>
<dbReference type="InterPro" id="IPR042112">
    <property type="entry name" value="P_AcTrfase_dom2"/>
</dbReference>
<evidence type="ECO:0000259" key="5">
    <source>
        <dbReference type="Pfam" id="PF01515"/>
    </source>
</evidence>
<dbReference type="Pfam" id="PF01515">
    <property type="entry name" value="PTA_PTB"/>
    <property type="match status" value="1"/>
</dbReference>
<evidence type="ECO:0000256" key="4">
    <source>
        <dbReference type="ARBA" id="ARBA00023315"/>
    </source>
</evidence>
<proteinExistence type="inferred from homology"/>
<dbReference type="InterPro" id="IPR050500">
    <property type="entry name" value="Phos_Acetyltrans/Butyryltrans"/>
</dbReference>
<evidence type="ECO:0000256" key="2">
    <source>
        <dbReference type="ARBA" id="ARBA00005656"/>
    </source>
</evidence>
<keyword evidence="3" id="KW-0808">Transferase</keyword>
<organism evidence="6 7">
    <name type="scientific">Paeniglutamicibacter psychrophenolicus</name>
    <dbReference type="NCBI Taxonomy" id="257454"/>
    <lineage>
        <taxon>Bacteria</taxon>
        <taxon>Bacillati</taxon>
        <taxon>Actinomycetota</taxon>
        <taxon>Actinomycetes</taxon>
        <taxon>Micrococcales</taxon>
        <taxon>Micrococcaceae</taxon>
        <taxon>Paeniglutamicibacter</taxon>
    </lineage>
</organism>
<dbReference type="SUPFAM" id="SSF53659">
    <property type="entry name" value="Isocitrate/Isopropylmalate dehydrogenase-like"/>
    <property type="match status" value="1"/>
</dbReference>
<accession>A0ABS4W9H4</accession>
<comment type="catalytic activity">
    <reaction evidence="1">
        <text>acetyl-CoA + phosphate = acetyl phosphate + CoA</text>
        <dbReference type="Rhea" id="RHEA:19521"/>
        <dbReference type="ChEBI" id="CHEBI:22191"/>
        <dbReference type="ChEBI" id="CHEBI:43474"/>
        <dbReference type="ChEBI" id="CHEBI:57287"/>
        <dbReference type="ChEBI" id="CHEBI:57288"/>
        <dbReference type="EC" id="2.3.1.8"/>
    </reaction>
</comment>
<keyword evidence="7" id="KW-1185">Reference proteome</keyword>